<reference evidence="1 2" key="2">
    <citation type="submission" date="2011-11" db="EMBL/GenBank/DDBJ databases">
        <authorList>
            <consortium name="US DOE Joint Genome Institute"/>
            <person name="Lucas S."/>
            <person name="Han J."/>
            <person name="Lapidus A."/>
            <person name="Cheng J.-F."/>
            <person name="Goodwin L."/>
            <person name="Pitluck S."/>
            <person name="Peters L."/>
            <person name="Ovchinnikova G."/>
            <person name="Zhang X."/>
            <person name="Detter J.C."/>
            <person name="Han C."/>
            <person name="Tapia R."/>
            <person name="Land M."/>
            <person name="Hauser L."/>
            <person name="Kyrpides N."/>
            <person name="Ivanova N."/>
            <person name="Pagani I."/>
            <person name="Vogl K."/>
            <person name="Liu Z."/>
            <person name="Overmann J."/>
            <person name="Frigaard N.-U."/>
            <person name="Bryant D."/>
            <person name="Woyke T."/>
        </authorList>
    </citation>
    <scope>NUCLEOTIDE SEQUENCE [LARGE SCALE GENOMIC DNA]</scope>
    <source>
        <strain evidence="1 2">970</strain>
    </source>
</reference>
<evidence type="ECO:0000313" key="2">
    <source>
        <dbReference type="Proteomes" id="UP000002964"/>
    </source>
</evidence>
<evidence type="ECO:0000313" key="1">
    <source>
        <dbReference type="EMBL" id="EIC21263.1"/>
    </source>
</evidence>
<dbReference type="InterPro" id="IPR011990">
    <property type="entry name" value="TPR-like_helical_dom_sf"/>
</dbReference>
<dbReference type="AlphaFoldDB" id="H8Z0G2"/>
<sequence>MSCIDLGTASARAGLTLNDDDRAQISAADDGDAAAQRELALLFLDLEQPERAAHWLHLAAAQEDADAMQWLSKLHARGEGMEHDEAQAIWSPSGRWRSCGFSELVRALWRALVIAAESAQDDSDGTPSPIWRESLKWFSCAAPTRRHPSL</sequence>
<dbReference type="OrthoDB" id="9792653at2"/>
<keyword evidence="2" id="KW-1185">Reference proteome</keyword>
<dbReference type="eggNOG" id="COG0790">
    <property type="taxonomic scope" value="Bacteria"/>
</dbReference>
<gene>
    <name evidence="1" type="ORF">Thi970DRAFT_01456</name>
</gene>
<name>H8Z0G2_9GAMM</name>
<reference evidence="2" key="1">
    <citation type="submission" date="2011-06" db="EMBL/GenBank/DDBJ databases">
        <authorList>
            <consortium name="US DOE Joint Genome Institute (JGI-PGF)"/>
            <person name="Lucas S."/>
            <person name="Han J."/>
            <person name="Lapidus A."/>
            <person name="Cheng J.-F."/>
            <person name="Goodwin L."/>
            <person name="Pitluck S."/>
            <person name="Peters L."/>
            <person name="Land M.L."/>
            <person name="Hauser L."/>
            <person name="Vogl K."/>
            <person name="Liu Z."/>
            <person name="Overmann J."/>
            <person name="Frigaard N.-U."/>
            <person name="Bryant D.A."/>
            <person name="Woyke T.J."/>
        </authorList>
    </citation>
    <scope>NUCLEOTIDE SEQUENCE [LARGE SCALE GENOMIC DNA]</scope>
    <source>
        <strain evidence="2">970</strain>
    </source>
</reference>
<dbReference type="EMBL" id="JH603169">
    <property type="protein sequence ID" value="EIC21263.1"/>
    <property type="molecule type" value="Genomic_DNA"/>
</dbReference>
<dbReference type="SUPFAM" id="SSF81901">
    <property type="entry name" value="HCP-like"/>
    <property type="match status" value="1"/>
</dbReference>
<proteinExistence type="predicted"/>
<dbReference type="Proteomes" id="UP000002964">
    <property type="component" value="Unassembled WGS sequence"/>
</dbReference>
<dbReference type="RefSeq" id="WP_009147849.1">
    <property type="nucleotide sequence ID" value="NZ_CP121471.1"/>
</dbReference>
<dbReference type="Gene3D" id="1.25.40.10">
    <property type="entry name" value="Tetratricopeptide repeat domain"/>
    <property type="match status" value="1"/>
</dbReference>
<organism evidence="1 2">
    <name type="scientific">Thiorhodovibrio frisius</name>
    <dbReference type="NCBI Taxonomy" id="631362"/>
    <lineage>
        <taxon>Bacteria</taxon>
        <taxon>Pseudomonadati</taxon>
        <taxon>Pseudomonadota</taxon>
        <taxon>Gammaproteobacteria</taxon>
        <taxon>Chromatiales</taxon>
        <taxon>Chromatiaceae</taxon>
        <taxon>Thiorhodovibrio</taxon>
    </lineage>
</organism>
<dbReference type="HOGENOM" id="CLU_1739680_0_0_6"/>
<evidence type="ECO:0008006" key="3">
    <source>
        <dbReference type="Google" id="ProtNLM"/>
    </source>
</evidence>
<accession>H8Z0G2</accession>
<protein>
    <recommendedName>
        <fullName evidence="3">Sel1 repeat protein</fullName>
    </recommendedName>
</protein>
<dbReference type="STRING" id="631362.Thi970DRAFT_01456"/>